<dbReference type="GO" id="GO:0003677">
    <property type="term" value="F:DNA binding"/>
    <property type="evidence" value="ECO:0007669"/>
    <property type="project" value="UniProtKB-KW"/>
</dbReference>
<sequence length="139" mass="15571">MQKLPSFVVNGGIKLPIGYYFCPTDEEFVIHYLNRKAFSHPLPASVIPDVNVFAAHPRRLLGPSFPPNLFLRSHYFGRSQNVLRINNVIPRPNDLLLLLFGDMPKLNPNALSKKRGISLAIGRTVWITRGLLVLGTGKL</sequence>
<dbReference type="AlphaFoldDB" id="A0AAE1TB52"/>
<dbReference type="Gene3D" id="2.170.150.80">
    <property type="entry name" value="NAC domain"/>
    <property type="match status" value="1"/>
</dbReference>
<evidence type="ECO:0000256" key="4">
    <source>
        <dbReference type="ARBA" id="ARBA00023242"/>
    </source>
</evidence>
<dbReference type="Proteomes" id="UP001293593">
    <property type="component" value="Unassembled WGS sequence"/>
</dbReference>
<dbReference type="PROSITE" id="PS51005">
    <property type="entry name" value="NAC"/>
    <property type="match status" value="1"/>
</dbReference>
<evidence type="ECO:0000313" key="6">
    <source>
        <dbReference type="EMBL" id="KAK4279317.1"/>
    </source>
</evidence>
<evidence type="ECO:0000256" key="2">
    <source>
        <dbReference type="ARBA" id="ARBA00023125"/>
    </source>
</evidence>
<comment type="caution">
    <text evidence="6">The sequence shown here is derived from an EMBL/GenBank/DDBJ whole genome shotgun (WGS) entry which is preliminary data.</text>
</comment>
<organism evidence="6 7">
    <name type="scientific">Acacia crassicarpa</name>
    <name type="common">northern wattle</name>
    <dbReference type="NCBI Taxonomy" id="499986"/>
    <lineage>
        <taxon>Eukaryota</taxon>
        <taxon>Viridiplantae</taxon>
        <taxon>Streptophyta</taxon>
        <taxon>Embryophyta</taxon>
        <taxon>Tracheophyta</taxon>
        <taxon>Spermatophyta</taxon>
        <taxon>Magnoliopsida</taxon>
        <taxon>eudicotyledons</taxon>
        <taxon>Gunneridae</taxon>
        <taxon>Pentapetalae</taxon>
        <taxon>rosids</taxon>
        <taxon>fabids</taxon>
        <taxon>Fabales</taxon>
        <taxon>Fabaceae</taxon>
        <taxon>Caesalpinioideae</taxon>
        <taxon>mimosoid clade</taxon>
        <taxon>Acacieae</taxon>
        <taxon>Acacia</taxon>
    </lineage>
</organism>
<proteinExistence type="predicted"/>
<feature type="domain" description="NAC" evidence="5">
    <location>
        <begin position="15"/>
        <end position="139"/>
    </location>
</feature>
<dbReference type="SUPFAM" id="SSF101941">
    <property type="entry name" value="NAC domain"/>
    <property type="match status" value="1"/>
</dbReference>
<name>A0AAE1TB52_9FABA</name>
<keyword evidence="1" id="KW-0805">Transcription regulation</keyword>
<dbReference type="PANTHER" id="PTHR31719:SF176">
    <property type="entry name" value="NAC DOMAIN CONTAINING PROTEIN 84"/>
    <property type="match status" value="1"/>
</dbReference>
<gene>
    <name evidence="6" type="ORF">QN277_011115</name>
</gene>
<dbReference type="InterPro" id="IPR036093">
    <property type="entry name" value="NAC_dom_sf"/>
</dbReference>
<accession>A0AAE1TB52</accession>
<dbReference type="Pfam" id="PF02365">
    <property type="entry name" value="NAM"/>
    <property type="match status" value="1"/>
</dbReference>
<evidence type="ECO:0000313" key="7">
    <source>
        <dbReference type="Proteomes" id="UP001293593"/>
    </source>
</evidence>
<protein>
    <recommendedName>
        <fullName evidence="5">NAC domain-containing protein</fullName>
    </recommendedName>
</protein>
<evidence type="ECO:0000256" key="1">
    <source>
        <dbReference type="ARBA" id="ARBA00023015"/>
    </source>
</evidence>
<dbReference type="PANTHER" id="PTHR31719">
    <property type="entry name" value="NAC TRANSCRIPTION FACTOR 56"/>
    <property type="match status" value="1"/>
</dbReference>
<reference evidence="6" key="1">
    <citation type="submission" date="2023-10" db="EMBL/GenBank/DDBJ databases">
        <title>Chromosome-level genome of the transformable northern wattle, Acacia crassicarpa.</title>
        <authorList>
            <person name="Massaro I."/>
            <person name="Sinha N.R."/>
            <person name="Poethig S."/>
            <person name="Leichty A.R."/>
        </authorList>
    </citation>
    <scope>NUCLEOTIDE SEQUENCE</scope>
    <source>
        <strain evidence="6">Acra3RX</strain>
        <tissue evidence="6">Leaf</tissue>
    </source>
</reference>
<evidence type="ECO:0000259" key="5">
    <source>
        <dbReference type="PROSITE" id="PS51005"/>
    </source>
</evidence>
<dbReference type="InterPro" id="IPR003441">
    <property type="entry name" value="NAC-dom"/>
</dbReference>
<dbReference type="EMBL" id="JAWXYG010000002">
    <property type="protein sequence ID" value="KAK4279317.1"/>
    <property type="molecule type" value="Genomic_DNA"/>
</dbReference>
<evidence type="ECO:0000256" key="3">
    <source>
        <dbReference type="ARBA" id="ARBA00023163"/>
    </source>
</evidence>
<keyword evidence="2" id="KW-0238">DNA-binding</keyword>
<dbReference type="GO" id="GO:0006355">
    <property type="term" value="P:regulation of DNA-templated transcription"/>
    <property type="evidence" value="ECO:0007669"/>
    <property type="project" value="InterPro"/>
</dbReference>
<keyword evidence="3" id="KW-0804">Transcription</keyword>
<keyword evidence="7" id="KW-1185">Reference proteome</keyword>
<keyword evidence="4" id="KW-0539">Nucleus</keyword>